<evidence type="ECO:0000256" key="2">
    <source>
        <dbReference type="ARBA" id="ARBA00009435"/>
    </source>
</evidence>
<feature type="compositionally biased region" description="Basic and acidic residues" evidence="9">
    <location>
        <begin position="332"/>
        <end position="344"/>
    </location>
</feature>
<dbReference type="EMBL" id="VCGU01000005">
    <property type="protein sequence ID" value="TRY74442.1"/>
    <property type="molecule type" value="Genomic_DNA"/>
</dbReference>
<dbReference type="SUPFAM" id="SSF160897">
    <property type="entry name" value="Taf5 N-terminal domain-like"/>
    <property type="match status" value="1"/>
</dbReference>
<dbReference type="GO" id="GO:0005669">
    <property type="term" value="C:transcription factor TFIID complex"/>
    <property type="evidence" value="ECO:0007669"/>
    <property type="project" value="TreeGrafter"/>
</dbReference>
<dbReference type="OrthoDB" id="10266330at2759"/>
<feature type="domain" description="TFIID subunit TAF5 NTD2" evidence="10">
    <location>
        <begin position="91"/>
        <end position="215"/>
    </location>
</feature>
<dbReference type="GO" id="GO:0016251">
    <property type="term" value="F:RNA polymerase II general transcription initiation factor activity"/>
    <property type="evidence" value="ECO:0007669"/>
    <property type="project" value="TreeGrafter"/>
</dbReference>
<evidence type="ECO:0000256" key="4">
    <source>
        <dbReference type="ARBA" id="ARBA00022737"/>
    </source>
</evidence>
<dbReference type="Gene3D" id="1.25.40.500">
    <property type="entry name" value="TFIID subunit TAF5, NTD2 domain"/>
    <property type="match status" value="1"/>
</dbReference>
<reference evidence="11 12" key="1">
    <citation type="journal article" date="2018" name="Nat. Ecol. Evol.">
        <title>Genomic signatures of mitonuclear coevolution across populations of Tigriopus californicus.</title>
        <authorList>
            <person name="Barreto F.S."/>
            <person name="Watson E.T."/>
            <person name="Lima T.G."/>
            <person name="Willett C.S."/>
            <person name="Edmands S."/>
            <person name="Li W."/>
            <person name="Burton R.S."/>
        </authorList>
    </citation>
    <scope>NUCLEOTIDE SEQUENCE [LARGE SCALE GENOMIC DNA]</scope>
    <source>
        <strain evidence="11 12">San Diego</strain>
    </source>
</reference>
<dbReference type="InterPro" id="IPR001680">
    <property type="entry name" value="WD40_rpt"/>
</dbReference>
<gene>
    <name evidence="11" type="ORF">TCAL_01301</name>
</gene>
<dbReference type="InterPro" id="IPR037264">
    <property type="entry name" value="TFIID_NTD2_sf"/>
</dbReference>
<dbReference type="STRING" id="6832.A0A553P9T2"/>
<organism evidence="11 12">
    <name type="scientific">Tigriopus californicus</name>
    <name type="common">Marine copepod</name>
    <dbReference type="NCBI Taxonomy" id="6832"/>
    <lineage>
        <taxon>Eukaryota</taxon>
        <taxon>Metazoa</taxon>
        <taxon>Ecdysozoa</taxon>
        <taxon>Arthropoda</taxon>
        <taxon>Crustacea</taxon>
        <taxon>Multicrustacea</taxon>
        <taxon>Hexanauplia</taxon>
        <taxon>Copepoda</taxon>
        <taxon>Harpacticoida</taxon>
        <taxon>Harpacticidae</taxon>
        <taxon>Tigriopus</taxon>
    </lineage>
</organism>
<sequence>MASSSNLTNHLHHHHSATSSTSSSNSHCDPPITGLMSQYLDRRRYPWPSGSNPGPSSVGASVSELALNHVIENAASSENSIHVACIDANGPQWEQQYSKFKLWISESSDSYKPELAQLLFPMFTHLYLELIVNGLSPLAQKFHKKHQSTFLGNAEFAAYIQQLQMVQTTEDIQNNLTVNAFMSCKYSVTLSNRTFHYLMHFLRTCAHPILIHILRGKIDLKLADALGAGSKMEGIKRVQHEKSLKDQDFGPPHTTLLPKDKVKLNESIPSVSDTIKAVRDGISPLPSVYLYRLTSSHAHLTCSTLSSDVQFLAAGSEHSGLYVWPLQPSSTKTDDSNGPIKDEPGSSSVNSNNSPSWSSCQISSECEERTRSTFDSNGASRLLGHVGVVYDCAFLRRRDQHCFRDQYDASGGVSSQLPSEYLLSAGEDASMRLWDLSSGQTRVIFQGHSYPIWSMDIDRLGINIVTGSMDQTAKLWDLEHTFPLRIYAGHEKDVDVVKFHPNCNYLATGSLDKSIRMWSHADAQMVRVFSGHKGSVIALAFSPDGNYLAAGGEDREVRIWDLASAGIVKELKGHSEAVHALAWSQDSSVLTSGGLDGTIRHWDVKGPLRMGQNHATSAPANSPEMAACYQTDVSIQSLSYSPHNTLIATGLRTPGACPIFDAPNLKHGGLANGEVLS</sequence>
<dbReference type="CDD" id="cd00200">
    <property type="entry name" value="WD40"/>
    <property type="match status" value="1"/>
</dbReference>
<dbReference type="PROSITE" id="PS50294">
    <property type="entry name" value="WD_REPEATS_REGION"/>
    <property type="match status" value="4"/>
</dbReference>
<feature type="repeat" description="WD" evidence="8">
    <location>
        <begin position="445"/>
        <end position="479"/>
    </location>
</feature>
<dbReference type="PROSITE" id="PS50082">
    <property type="entry name" value="WD_REPEATS_2"/>
    <property type="match status" value="5"/>
</dbReference>
<dbReference type="InterPro" id="IPR036322">
    <property type="entry name" value="WD40_repeat_dom_sf"/>
</dbReference>
<dbReference type="Proteomes" id="UP000318571">
    <property type="component" value="Chromosome 2"/>
</dbReference>
<evidence type="ECO:0000256" key="8">
    <source>
        <dbReference type="PROSITE-ProRule" id="PRU00221"/>
    </source>
</evidence>
<dbReference type="AlphaFoldDB" id="A0A553P9T2"/>
<evidence type="ECO:0000256" key="5">
    <source>
        <dbReference type="ARBA" id="ARBA00023015"/>
    </source>
</evidence>
<dbReference type="Gene3D" id="2.130.10.10">
    <property type="entry name" value="YVTN repeat-like/Quinoprotein amine dehydrogenase"/>
    <property type="match status" value="2"/>
</dbReference>
<comment type="caution">
    <text evidence="11">The sequence shown here is derived from an EMBL/GenBank/DDBJ whole genome shotgun (WGS) entry which is preliminary data.</text>
</comment>
<name>A0A553P9T2_TIGCA</name>
<accession>A0A553P9T2</accession>
<dbReference type="PANTHER" id="PTHR19879">
    <property type="entry name" value="TRANSCRIPTION INITIATION FACTOR TFIID"/>
    <property type="match status" value="1"/>
</dbReference>
<comment type="subcellular location">
    <subcellularLocation>
        <location evidence="1">Nucleus</location>
    </subcellularLocation>
</comment>
<keyword evidence="12" id="KW-1185">Reference proteome</keyword>
<feature type="repeat" description="WD" evidence="8">
    <location>
        <begin position="529"/>
        <end position="570"/>
    </location>
</feature>
<dbReference type="Pfam" id="PF04494">
    <property type="entry name" value="TFIID_NTD2"/>
    <property type="match status" value="1"/>
</dbReference>
<feature type="compositionally biased region" description="Low complexity" evidence="9">
    <location>
        <begin position="17"/>
        <end position="27"/>
    </location>
</feature>
<evidence type="ECO:0000256" key="3">
    <source>
        <dbReference type="ARBA" id="ARBA00022574"/>
    </source>
</evidence>
<feature type="repeat" description="WD" evidence="8">
    <location>
        <begin position="487"/>
        <end position="528"/>
    </location>
</feature>
<dbReference type="GO" id="GO:0006367">
    <property type="term" value="P:transcription initiation at RNA polymerase II promoter"/>
    <property type="evidence" value="ECO:0007669"/>
    <property type="project" value="TreeGrafter"/>
</dbReference>
<dbReference type="PRINTS" id="PR00320">
    <property type="entry name" value="GPROTEINBRPT"/>
</dbReference>
<dbReference type="PANTHER" id="PTHR19879:SF7">
    <property type="entry name" value="PROTEASOMAL ATPASE-ASSOCIATED FACTOR 1"/>
    <property type="match status" value="1"/>
</dbReference>
<dbReference type="SUPFAM" id="SSF50978">
    <property type="entry name" value="WD40 repeat-like"/>
    <property type="match status" value="1"/>
</dbReference>
<evidence type="ECO:0000256" key="1">
    <source>
        <dbReference type="ARBA" id="ARBA00004123"/>
    </source>
</evidence>
<protein>
    <recommendedName>
        <fullName evidence="10">TFIID subunit TAF5 NTD2 domain-containing protein</fullName>
    </recommendedName>
</protein>
<dbReference type="OMA" id="HLDMVHC"/>
<dbReference type="SMART" id="SM00320">
    <property type="entry name" value="WD40"/>
    <property type="match status" value="6"/>
</dbReference>
<dbReference type="InterPro" id="IPR019775">
    <property type="entry name" value="WD40_repeat_CS"/>
</dbReference>
<keyword evidence="3 8" id="KW-0853">WD repeat</keyword>
<evidence type="ECO:0000313" key="11">
    <source>
        <dbReference type="EMBL" id="TRY74442.1"/>
    </source>
</evidence>
<keyword evidence="7" id="KW-0539">Nucleus</keyword>
<dbReference type="InterPro" id="IPR015943">
    <property type="entry name" value="WD40/YVTN_repeat-like_dom_sf"/>
</dbReference>
<dbReference type="InterPro" id="IPR007582">
    <property type="entry name" value="TFIID_NTD2"/>
</dbReference>
<feature type="repeat" description="WD" evidence="8">
    <location>
        <begin position="419"/>
        <end position="444"/>
    </location>
</feature>
<evidence type="ECO:0000259" key="10">
    <source>
        <dbReference type="Pfam" id="PF04494"/>
    </source>
</evidence>
<evidence type="ECO:0000256" key="7">
    <source>
        <dbReference type="ARBA" id="ARBA00023242"/>
    </source>
</evidence>
<feature type="region of interest" description="Disordered" evidence="9">
    <location>
        <begin position="1"/>
        <end position="30"/>
    </location>
</feature>
<dbReference type="CDD" id="cd08044">
    <property type="entry name" value="TAF5_NTD2"/>
    <property type="match status" value="1"/>
</dbReference>
<keyword evidence="4" id="KW-0677">Repeat</keyword>
<dbReference type="Pfam" id="PF00400">
    <property type="entry name" value="WD40"/>
    <property type="match status" value="4"/>
</dbReference>
<evidence type="ECO:0000313" key="12">
    <source>
        <dbReference type="Proteomes" id="UP000318571"/>
    </source>
</evidence>
<comment type="similarity">
    <text evidence="2">Belongs to the WD repeat TAF5 family.</text>
</comment>
<feature type="region of interest" description="Disordered" evidence="9">
    <location>
        <begin position="325"/>
        <end position="362"/>
    </location>
</feature>
<dbReference type="PROSITE" id="PS00678">
    <property type="entry name" value="WD_REPEATS_1"/>
    <property type="match status" value="3"/>
</dbReference>
<dbReference type="InterPro" id="IPR020472">
    <property type="entry name" value="WD40_PAC1"/>
</dbReference>
<proteinExistence type="inferred from homology"/>
<feature type="repeat" description="WD" evidence="8">
    <location>
        <begin position="571"/>
        <end position="605"/>
    </location>
</feature>
<keyword evidence="5" id="KW-0805">Transcription regulation</keyword>
<feature type="compositionally biased region" description="Low complexity" evidence="9">
    <location>
        <begin position="346"/>
        <end position="362"/>
    </location>
</feature>
<keyword evidence="6" id="KW-0804">Transcription</keyword>
<evidence type="ECO:0000256" key="9">
    <source>
        <dbReference type="SAM" id="MobiDB-lite"/>
    </source>
</evidence>
<evidence type="ECO:0000256" key="6">
    <source>
        <dbReference type="ARBA" id="ARBA00023163"/>
    </source>
</evidence>